<evidence type="ECO:0000259" key="1">
    <source>
        <dbReference type="PROSITE" id="PS50181"/>
    </source>
</evidence>
<reference evidence="2" key="2">
    <citation type="submission" date="2019-04" db="UniProtKB">
        <authorList>
            <consortium name="EnsemblPlants"/>
        </authorList>
    </citation>
    <scope>IDENTIFICATION</scope>
    <source>
        <strain evidence="2">cv. Heinz 1706</strain>
    </source>
</reference>
<dbReference type="InParanoid" id="A0A494G8U0"/>
<dbReference type="Pfam" id="PF00646">
    <property type="entry name" value="F-box"/>
    <property type="match status" value="1"/>
</dbReference>
<evidence type="ECO:0000313" key="3">
    <source>
        <dbReference type="Proteomes" id="UP000004994"/>
    </source>
</evidence>
<dbReference type="PROSITE" id="PS50181">
    <property type="entry name" value="FBOX"/>
    <property type="match status" value="1"/>
</dbReference>
<dbReference type="SUPFAM" id="SSF81383">
    <property type="entry name" value="F-box domain"/>
    <property type="match status" value="1"/>
</dbReference>
<dbReference type="InterPro" id="IPR017451">
    <property type="entry name" value="F-box-assoc_interact_dom"/>
</dbReference>
<dbReference type="Gene3D" id="1.20.1280.50">
    <property type="match status" value="1"/>
</dbReference>
<dbReference type="PaxDb" id="4081-Solyc00g014960.1.1"/>
<dbReference type="PANTHER" id="PTHR31672:SF13">
    <property type="entry name" value="F-BOX PROTEIN CPR30-LIKE"/>
    <property type="match status" value="1"/>
</dbReference>
<organism evidence="2">
    <name type="scientific">Solanum lycopersicum</name>
    <name type="common">Tomato</name>
    <name type="synonym">Lycopersicon esculentum</name>
    <dbReference type="NCBI Taxonomy" id="4081"/>
    <lineage>
        <taxon>Eukaryota</taxon>
        <taxon>Viridiplantae</taxon>
        <taxon>Streptophyta</taxon>
        <taxon>Embryophyta</taxon>
        <taxon>Tracheophyta</taxon>
        <taxon>Spermatophyta</taxon>
        <taxon>Magnoliopsida</taxon>
        <taxon>eudicotyledons</taxon>
        <taxon>Gunneridae</taxon>
        <taxon>Pentapetalae</taxon>
        <taxon>asterids</taxon>
        <taxon>lamiids</taxon>
        <taxon>Solanales</taxon>
        <taxon>Solanaceae</taxon>
        <taxon>Solanoideae</taxon>
        <taxon>Solaneae</taxon>
        <taxon>Solanum</taxon>
        <taxon>Solanum subgen. Lycopersicon</taxon>
    </lineage>
</organism>
<reference evidence="2" key="1">
    <citation type="journal article" date="2012" name="Nature">
        <title>The tomato genome sequence provides insights into fleshy fruit evolution.</title>
        <authorList>
            <consortium name="Tomato Genome Consortium"/>
        </authorList>
    </citation>
    <scope>NUCLEOTIDE SEQUENCE [LARGE SCALE GENOMIC DNA]</scope>
    <source>
        <strain evidence="2">cv. Heinz 1706</strain>
    </source>
</reference>
<dbReference type="InterPro" id="IPR013187">
    <property type="entry name" value="F-box-assoc_dom_typ3"/>
</dbReference>
<keyword evidence="3" id="KW-1185">Reference proteome</keyword>
<dbReference type="Pfam" id="PF08268">
    <property type="entry name" value="FBA_3"/>
    <property type="match status" value="1"/>
</dbReference>
<feature type="domain" description="F-box" evidence="1">
    <location>
        <begin position="229"/>
        <end position="275"/>
    </location>
</feature>
<dbReference type="EnsemblPlants" id="Solyc00g014960.1.1">
    <property type="protein sequence ID" value="Solyc00g014960.1.1"/>
    <property type="gene ID" value="Solyc00g014960.1"/>
</dbReference>
<dbReference type="CDD" id="cd22157">
    <property type="entry name" value="F-box_AtFBW1-like"/>
    <property type="match status" value="1"/>
</dbReference>
<dbReference type="Proteomes" id="UP000004994">
    <property type="component" value="Unassembled WGS sequence"/>
</dbReference>
<dbReference type="AlphaFoldDB" id="A0A494G8U0"/>
<dbReference type="InterPro" id="IPR050796">
    <property type="entry name" value="SCF_F-box_component"/>
</dbReference>
<sequence>MVRRYTTYKERIRPTASARRRGYKHATSSEQQVVEEPCQELEDPRLYVIQDIGADDVDVNGFPDGPIDTLVLKTYTDHVAGGLWDEVSRGEERDDINKQLSIVELAFSPLKGIVRPYTKVRVRPTASARRRGYKHATSSKQQVVDESCQEIEDPHQNVVQDIRDDADVNGFSGCLNDTSILKTYTDQVTDQPWDEVSQGEEIDAINKQLSILTITSSPPTHSSNHSFHVLPLPTLPFDLIQEILCRLPVKLLLQLRCVCKSWNSLITDTSFTKKHLSMSTTRHIHFVRYYDPSNKYILTSYPLHSNFSTMFTNVTRMEYNPNNYTPNSSCYIVGSCHGILCLAHFYDEGFILLWNPSIRKFKELPSFQKPNAISDTRMTFGFGYDPIMDNYKVVVVLGFSVWFNNGDVVDKTEVKVHTLGTKFWITIQEFPFGCIPYELSGKFVGGTINWLASKVGLRESPCFIVSLDLGNVSYQEVLLPEFGEVDFNYLTLGVLRDCLGLISDHDVWIMKEYGNKESWIKLFTVSYMEDPFYMWGPSKSYALTKVVYIFEDEQVLLESNGSWSKKLVVYDPKDDMFKLQYNCAYNLSDGAPENQFGVTLTEPEPERFRFSFGFEPKFTIPKLIVFNYIAGTDSFLKLIPSSNSDGISKHPLCFH</sequence>
<proteinExistence type="predicted"/>
<dbReference type="OMA" id="FWITIQE"/>
<protein>
    <recommendedName>
        <fullName evidence="1">F-box domain-containing protein</fullName>
    </recommendedName>
</protein>
<dbReference type="PANTHER" id="PTHR31672">
    <property type="entry name" value="BNACNNG10540D PROTEIN"/>
    <property type="match status" value="1"/>
</dbReference>
<name>A0A494G8U0_SOLLC</name>
<dbReference type="SMART" id="SM00256">
    <property type="entry name" value="FBOX"/>
    <property type="match status" value="1"/>
</dbReference>
<dbReference type="Gramene" id="Solyc00g014960.1.1">
    <property type="protein sequence ID" value="Solyc00g014960.1.1"/>
    <property type="gene ID" value="Solyc00g014960.1"/>
</dbReference>
<accession>A0A494G8U0</accession>
<gene>
    <name evidence="2" type="primary">LOC101249809</name>
</gene>
<evidence type="ECO:0000313" key="2">
    <source>
        <dbReference type="EnsemblPlants" id="Solyc00g014960.1.1"/>
    </source>
</evidence>
<dbReference type="NCBIfam" id="TIGR01640">
    <property type="entry name" value="F_box_assoc_1"/>
    <property type="match status" value="1"/>
</dbReference>
<dbReference type="STRING" id="4081.A0A494G8U0"/>
<dbReference type="InterPro" id="IPR001810">
    <property type="entry name" value="F-box_dom"/>
</dbReference>
<dbReference type="InterPro" id="IPR036047">
    <property type="entry name" value="F-box-like_dom_sf"/>
</dbReference>